<comment type="caution">
    <text evidence="1">The sequence shown here is derived from an EMBL/GenBank/DDBJ whole genome shotgun (WGS) entry which is preliminary data.</text>
</comment>
<sequence>MPSILDEWATLLAVLSPPNGQQEKDISICREYLDYKYATSPGETTDGVLLRRRVLIMAIQYLRDVSDLTHDLHKQKLRLSADSKPDEIAAVTDMVREAKWQWDNFGKSDAMFEMEAETLILRLYEGKNSSRKWQKDNVLVWIRQCEELRDKIEEMKGNVLRRKSTFSTGQWVFFKELLKIGKE</sequence>
<name>A0ACC3DU82_9PEZI</name>
<gene>
    <name evidence="1" type="ORF">LTS18_003145</name>
</gene>
<dbReference type="Proteomes" id="UP001186974">
    <property type="component" value="Unassembled WGS sequence"/>
</dbReference>
<proteinExistence type="predicted"/>
<accession>A0ACC3DU82</accession>
<organism evidence="1 2">
    <name type="scientific">Coniosporium uncinatum</name>
    <dbReference type="NCBI Taxonomy" id="93489"/>
    <lineage>
        <taxon>Eukaryota</taxon>
        <taxon>Fungi</taxon>
        <taxon>Dikarya</taxon>
        <taxon>Ascomycota</taxon>
        <taxon>Pezizomycotina</taxon>
        <taxon>Dothideomycetes</taxon>
        <taxon>Dothideomycetes incertae sedis</taxon>
        <taxon>Coniosporium</taxon>
    </lineage>
</organism>
<keyword evidence="2" id="KW-1185">Reference proteome</keyword>
<reference evidence="1" key="1">
    <citation type="submission" date="2024-09" db="EMBL/GenBank/DDBJ databases">
        <title>Black Yeasts Isolated from many extreme environments.</title>
        <authorList>
            <person name="Coleine C."/>
            <person name="Stajich J.E."/>
            <person name="Selbmann L."/>
        </authorList>
    </citation>
    <scope>NUCLEOTIDE SEQUENCE</scope>
    <source>
        <strain evidence="1">CCFEE 5737</strain>
    </source>
</reference>
<dbReference type="EMBL" id="JAWDJW010000749">
    <property type="protein sequence ID" value="KAK3080090.1"/>
    <property type="molecule type" value="Genomic_DNA"/>
</dbReference>
<protein>
    <submittedName>
        <fullName evidence="1">Uncharacterized protein</fullName>
    </submittedName>
</protein>
<evidence type="ECO:0000313" key="1">
    <source>
        <dbReference type="EMBL" id="KAK3080090.1"/>
    </source>
</evidence>
<evidence type="ECO:0000313" key="2">
    <source>
        <dbReference type="Proteomes" id="UP001186974"/>
    </source>
</evidence>